<evidence type="ECO:0000313" key="9">
    <source>
        <dbReference type="EMBL" id="MBB4912250.1"/>
    </source>
</evidence>
<keyword evidence="3" id="KW-1003">Cell membrane</keyword>
<dbReference type="CDD" id="cd06261">
    <property type="entry name" value="TM_PBP2"/>
    <property type="match status" value="1"/>
</dbReference>
<feature type="transmembrane region" description="Helical" evidence="7">
    <location>
        <begin position="28"/>
        <end position="46"/>
    </location>
</feature>
<evidence type="ECO:0000256" key="4">
    <source>
        <dbReference type="ARBA" id="ARBA00022692"/>
    </source>
</evidence>
<gene>
    <name evidence="9" type="ORF">FHR82_008521</name>
</gene>
<accession>A0A7W7QES5</accession>
<comment type="caution">
    <text evidence="9">The sequence shown here is derived from an EMBL/GenBank/DDBJ whole genome shotgun (WGS) entry which is preliminary data.</text>
</comment>
<evidence type="ECO:0000256" key="6">
    <source>
        <dbReference type="ARBA" id="ARBA00023136"/>
    </source>
</evidence>
<dbReference type="Proteomes" id="UP000520767">
    <property type="component" value="Unassembled WGS sequence"/>
</dbReference>
<evidence type="ECO:0000313" key="10">
    <source>
        <dbReference type="Proteomes" id="UP000520767"/>
    </source>
</evidence>
<keyword evidence="6 7" id="KW-0472">Membrane</keyword>
<dbReference type="GO" id="GO:0055085">
    <property type="term" value="P:transmembrane transport"/>
    <property type="evidence" value="ECO:0007669"/>
    <property type="project" value="InterPro"/>
</dbReference>
<feature type="domain" description="ABC transmembrane type-1" evidence="8">
    <location>
        <begin position="75"/>
        <end position="259"/>
    </location>
</feature>
<feature type="transmembrane region" description="Helical" evidence="7">
    <location>
        <begin position="184"/>
        <end position="217"/>
    </location>
</feature>
<dbReference type="PROSITE" id="PS50928">
    <property type="entry name" value="ABC_TM1"/>
    <property type="match status" value="1"/>
</dbReference>
<evidence type="ECO:0000256" key="1">
    <source>
        <dbReference type="ARBA" id="ARBA00004651"/>
    </source>
</evidence>
<feature type="transmembrane region" description="Helical" evidence="7">
    <location>
        <begin position="113"/>
        <end position="135"/>
    </location>
</feature>
<dbReference type="PANTHER" id="PTHR30151:SF20">
    <property type="entry name" value="ABC TRANSPORTER PERMEASE PROTEIN HI_0355-RELATED"/>
    <property type="match status" value="1"/>
</dbReference>
<dbReference type="AlphaFoldDB" id="A0A7W7QES5"/>
<comment type="similarity">
    <text evidence="7">Belongs to the binding-protein-dependent transport system permease family.</text>
</comment>
<evidence type="ECO:0000259" key="8">
    <source>
        <dbReference type="PROSITE" id="PS50928"/>
    </source>
</evidence>
<feature type="transmembrane region" description="Helical" evidence="7">
    <location>
        <begin position="237"/>
        <end position="258"/>
    </location>
</feature>
<feature type="transmembrane region" description="Helical" evidence="7">
    <location>
        <begin position="141"/>
        <end position="163"/>
    </location>
</feature>
<evidence type="ECO:0000256" key="7">
    <source>
        <dbReference type="RuleBase" id="RU363032"/>
    </source>
</evidence>
<evidence type="ECO:0000256" key="3">
    <source>
        <dbReference type="ARBA" id="ARBA00022475"/>
    </source>
</evidence>
<protein>
    <submittedName>
        <fullName evidence="9">NitT/TauT family transport system permease protein</fullName>
    </submittedName>
</protein>
<dbReference type="RefSeq" id="WP_192772855.1">
    <property type="nucleotide sequence ID" value="NZ_JACHJQ010000012.1"/>
</dbReference>
<keyword evidence="5 7" id="KW-1133">Transmembrane helix</keyword>
<keyword evidence="10" id="KW-1185">Reference proteome</keyword>
<feature type="transmembrane region" description="Helical" evidence="7">
    <location>
        <begin position="84"/>
        <end position="106"/>
    </location>
</feature>
<evidence type="ECO:0000256" key="2">
    <source>
        <dbReference type="ARBA" id="ARBA00022448"/>
    </source>
</evidence>
<comment type="subcellular location">
    <subcellularLocation>
        <location evidence="1 7">Cell membrane</location>
        <topology evidence="1 7">Multi-pass membrane protein</topology>
    </subcellularLocation>
</comment>
<organism evidence="9 10">
    <name type="scientific">Actinophytocola algeriensis</name>
    <dbReference type="NCBI Taxonomy" id="1768010"/>
    <lineage>
        <taxon>Bacteria</taxon>
        <taxon>Bacillati</taxon>
        <taxon>Actinomycetota</taxon>
        <taxon>Actinomycetes</taxon>
        <taxon>Pseudonocardiales</taxon>
        <taxon>Pseudonocardiaceae</taxon>
    </lineage>
</organism>
<proteinExistence type="inferred from homology"/>
<sequence length="268" mass="28862">MVTRTDEPPTPTAEPEVKRAPRNWPWQLLVFAAFVGVWHLGVHAGLLSRRSFAEPAQVFTWMWDWHSSGASLPHLGFTLSAAGMGYLAGIVLGASVAALFVFVPFLGRVFNPFMALVNGIPKIVLAPLLVLVFGLGLESKVATAALLVFFASFFNFSGGLRSVNRVLIDNTKSMGASRSQMATSLYLPAMVAWTISTLRVGIAFALLGVVVGEFVGASEGIGWNIKLAGELNQPERLLGALITLGLVAAVVDRVLVVVERRFSQWKLA</sequence>
<dbReference type="EMBL" id="JACHJQ010000012">
    <property type="protein sequence ID" value="MBB4912250.1"/>
    <property type="molecule type" value="Genomic_DNA"/>
</dbReference>
<evidence type="ECO:0000256" key="5">
    <source>
        <dbReference type="ARBA" id="ARBA00022989"/>
    </source>
</evidence>
<dbReference type="Pfam" id="PF00528">
    <property type="entry name" value="BPD_transp_1"/>
    <property type="match status" value="1"/>
</dbReference>
<keyword evidence="2 7" id="KW-0813">Transport</keyword>
<dbReference type="InterPro" id="IPR000515">
    <property type="entry name" value="MetI-like"/>
</dbReference>
<dbReference type="GO" id="GO:0005886">
    <property type="term" value="C:plasma membrane"/>
    <property type="evidence" value="ECO:0007669"/>
    <property type="project" value="UniProtKB-SubCell"/>
</dbReference>
<dbReference type="InterPro" id="IPR035906">
    <property type="entry name" value="MetI-like_sf"/>
</dbReference>
<dbReference type="PANTHER" id="PTHR30151">
    <property type="entry name" value="ALKANE SULFONATE ABC TRANSPORTER-RELATED, MEMBRANE SUBUNIT"/>
    <property type="match status" value="1"/>
</dbReference>
<reference evidence="9 10" key="1">
    <citation type="submission" date="2020-08" db="EMBL/GenBank/DDBJ databases">
        <title>Genomic Encyclopedia of Type Strains, Phase III (KMG-III): the genomes of soil and plant-associated and newly described type strains.</title>
        <authorList>
            <person name="Whitman W."/>
        </authorList>
    </citation>
    <scope>NUCLEOTIDE SEQUENCE [LARGE SCALE GENOMIC DNA]</scope>
    <source>
        <strain evidence="9 10">CECT 8960</strain>
    </source>
</reference>
<keyword evidence="4 7" id="KW-0812">Transmembrane</keyword>
<name>A0A7W7QES5_9PSEU</name>
<dbReference type="SUPFAM" id="SSF161098">
    <property type="entry name" value="MetI-like"/>
    <property type="match status" value="1"/>
</dbReference>
<dbReference type="Gene3D" id="1.10.3720.10">
    <property type="entry name" value="MetI-like"/>
    <property type="match status" value="1"/>
</dbReference>